<keyword evidence="3" id="KW-1185">Reference proteome</keyword>
<dbReference type="EMBL" id="JACHJK010000024">
    <property type="protein sequence ID" value="MBB5932314.1"/>
    <property type="molecule type" value="Genomic_DNA"/>
</dbReference>
<dbReference type="CDD" id="cd00085">
    <property type="entry name" value="HNHc"/>
    <property type="match status" value="1"/>
</dbReference>
<dbReference type="GO" id="GO:0004519">
    <property type="term" value="F:endonuclease activity"/>
    <property type="evidence" value="ECO:0007669"/>
    <property type="project" value="UniProtKB-KW"/>
</dbReference>
<dbReference type="PANTHER" id="PTHR33877:SF2">
    <property type="entry name" value="OS07G0170200 PROTEIN"/>
    <property type="match status" value="1"/>
</dbReference>
<dbReference type="InterPro" id="IPR052892">
    <property type="entry name" value="NA-targeting_endonuclease"/>
</dbReference>
<organism evidence="2 3">
    <name type="scientific">Streptomyces echinatus</name>
    <dbReference type="NCBI Taxonomy" id="67293"/>
    <lineage>
        <taxon>Bacteria</taxon>
        <taxon>Bacillati</taxon>
        <taxon>Actinomycetota</taxon>
        <taxon>Actinomycetes</taxon>
        <taxon>Kitasatosporales</taxon>
        <taxon>Streptomycetaceae</taxon>
        <taxon>Streptomyces</taxon>
    </lineage>
</organism>
<evidence type="ECO:0000259" key="1">
    <source>
        <dbReference type="SMART" id="SM00507"/>
    </source>
</evidence>
<evidence type="ECO:0000313" key="2">
    <source>
        <dbReference type="EMBL" id="MBB5932314.1"/>
    </source>
</evidence>
<comment type="caution">
    <text evidence="2">The sequence shown here is derived from an EMBL/GenBank/DDBJ whole genome shotgun (WGS) entry which is preliminary data.</text>
</comment>
<feature type="domain" description="HNH nuclease" evidence="1">
    <location>
        <begin position="71"/>
        <end position="118"/>
    </location>
</feature>
<keyword evidence="2" id="KW-0378">Hydrolase</keyword>
<dbReference type="Gene3D" id="1.10.30.50">
    <property type="match status" value="1"/>
</dbReference>
<gene>
    <name evidence="2" type="ORF">FHS34_007824</name>
</gene>
<protein>
    <submittedName>
        <fullName evidence="2">5-methylcytosine-specific restriction endonuclease McrA</fullName>
    </submittedName>
</protein>
<proteinExistence type="predicted"/>
<accession>A0A7W9Q2D3</accession>
<sequence>MAHGTEGLSKGDRRSCSKEGCDRQYYAHGVCRQHYDDVWREKNRARIAGYQSRRREQVAAGMTRDEISEALEYRELIANDPCAYCGALSTSVDHIEAVHVGGSDRWTNLARACQSCNSSKKAKSILEFMLWRQARSEGAGDAGGPRWTPSPI</sequence>
<evidence type="ECO:0000313" key="3">
    <source>
        <dbReference type="Proteomes" id="UP000585836"/>
    </source>
</evidence>
<dbReference type="GO" id="GO:0003676">
    <property type="term" value="F:nucleic acid binding"/>
    <property type="evidence" value="ECO:0007669"/>
    <property type="project" value="InterPro"/>
</dbReference>
<dbReference type="InterPro" id="IPR003615">
    <property type="entry name" value="HNH_nuc"/>
</dbReference>
<dbReference type="PANTHER" id="PTHR33877">
    <property type="entry name" value="SLL1193 PROTEIN"/>
    <property type="match status" value="1"/>
</dbReference>
<name>A0A7W9Q2D3_9ACTN</name>
<dbReference type="GO" id="GO:0008270">
    <property type="term" value="F:zinc ion binding"/>
    <property type="evidence" value="ECO:0007669"/>
    <property type="project" value="InterPro"/>
</dbReference>
<keyword evidence="2" id="KW-0540">Nuclease</keyword>
<dbReference type="RefSeq" id="WP_184974493.1">
    <property type="nucleotide sequence ID" value="NZ_BAAAWF010000065.1"/>
</dbReference>
<dbReference type="SMART" id="SM00507">
    <property type="entry name" value="HNHc"/>
    <property type="match status" value="1"/>
</dbReference>
<dbReference type="Proteomes" id="UP000585836">
    <property type="component" value="Unassembled WGS sequence"/>
</dbReference>
<dbReference type="AlphaFoldDB" id="A0A7W9Q2D3"/>
<reference evidence="2 3" key="1">
    <citation type="submission" date="2020-08" db="EMBL/GenBank/DDBJ databases">
        <title>Genomic Encyclopedia of Type Strains, Phase III (KMG-III): the genomes of soil and plant-associated and newly described type strains.</title>
        <authorList>
            <person name="Whitman W."/>
        </authorList>
    </citation>
    <scope>NUCLEOTIDE SEQUENCE [LARGE SCALE GENOMIC DNA]</scope>
    <source>
        <strain evidence="2 3">CECT 3313</strain>
    </source>
</reference>
<dbReference type="Pfam" id="PF01844">
    <property type="entry name" value="HNH"/>
    <property type="match status" value="1"/>
</dbReference>
<dbReference type="InterPro" id="IPR002711">
    <property type="entry name" value="HNH"/>
</dbReference>
<keyword evidence="2" id="KW-0255">Endonuclease</keyword>